<comment type="caution">
    <text evidence="2">The sequence shown here is derived from an EMBL/GenBank/DDBJ whole genome shotgun (WGS) entry which is preliminary data.</text>
</comment>
<protein>
    <submittedName>
        <fullName evidence="2">Uncharacterized protein</fullName>
    </submittedName>
</protein>
<keyword evidence="1" id="KW-1133">Transmembrane helix</keyword>
<organism evidence="2">
    <name type="scientific">marine sediment metagenome</name>
    <dbReference type="NCBI Taxonomy" id="412755"/>
    <lineage>
        <taxon>unclassified sequences</taxon>
        <taxon>metagenomes</taxon>
        <taxon>ecological metagenomes</taxon>
    </lineage>
</organism>
<sequence>MSECAPCVAGNAELAQAGTVATIPWQIWVSVIGLSTVGAATGGYVASRSVKGALVGGAGGLLGSGLALLLAGTINMYGTGGFHCGAKPSPPSPTPERG</sequence>
<dbReference type="EMBL" id="LAZR01026366">
    <property type="protein sequence ID" value="KKL68976.1"/>
    <property type="molecule type" value="Genomic_DNA"/>
</dbReference>
<proteinExistence type="predicted"/>
<keyword evidence="1" id="KW-0472">Membrane</keyword>
<accession>A0A0F9ERR7</accession>
<gene>
    <name evidence="2" type="ORF">LCGC14_2119600</name>
</gene>
<feature type="transmembrane region" description="Helical" evidence="1">
    <location>
        <begin position="53"/>
        <end position="74"/>
    </location>
</feature>
<feature type="transmembrane region" description="Helical" evidence="1">
    <location>
        <begin position="25"/>
        <end position="46"/>
    </location>
</feature>
<reference evidence="2" key="1">
    <citation type="journal article" date="2015" name="Nature">
        <title>Complex archaea that bridge the gap between prokaryotes and eukaryotes.</title>
        <authorList>
            <person name="Spang A."/>
            <person name="Saw J.H."/>
            <person name="Jorgensen S.L."/>
            <person name="Zaremba-Niedzwiedzka K."/>
            <person name="Martijn J."/>
            <person name="Lind A.E."/>
            <person name="van Eijk R."/>
            <person name="Schleper C."/>
            <person name="Guy L."/>
            <person name="Ettema T.J."/>
        </authorList>
    </citation>
    <scope>NUCLEOTIDE SEQUENCE</scope>
</reference>
<evidence type="ECO:0000256" key="1">
    <source>
        <dbReference type="SAM" id="Phobius"/>
    </source>
</evidence>
<name>A0A0F9ERR7_9ZZZZ</name>
<dbReference type="AlphaFoldDB" id="A0A0F9ERR7"/>
<evidence type="ECO:0000313" key="2">
    <source>
        <dbReference type="EMBL" id="KKL68976.1"/>
    </source>
</evidence>
<keyword evidence="1" id="KW-0812">Transmembrane</keyword>